<name>A0A9P8AX67_9AGAR</name>
<dbReference type="GO" id="GO:0005654">
    <property type="term" value="C:nucleoplasm"/>
    <property type="evidence" value="ECO:0007669"/>
    <property type="project" value="TreeGrafter"/>
</dbReference>
<evidence type="ECO:0000313" key="8">
    <source>
        <dbReference type="EMBL" id="KAG7449617.1"/>
    </source>
</evidence>
<keyword evidence="2 4" id="KW-0863">Zinc-finger</keyword>
<dbReference type="PANTHER" id="PTHR25462">
    <property type="entry name" value="BONUS, ISOFORM C-RELATED"/>
    <property type="match status" value="1"/>
</dbReference>
<dbReference type="InterPro" id="IPR001841">
    <property type="entry name" value="Znf_RING"/>
</dbReference>
<dbReference type="Proteomes" id="UP000812287">
    <property type="component" value="Unassembled WGS sequence"/>
</dbReference>
<keyword evidence="1" id="KW-0479">Metal-binding</keyword>
<gene>
    <name evidence="8" type="ORF">BT62DRAFT_991778</name>
</gene>
<dbReference type="InterPro" id="IPR018957">
    <property type="entry name" value="Znf_C3HC4_RING-type"/>
</dbReference>
<dbReference type="GO" id="GO:0008270">
    <property type="term" value="F:zinc ion binding"/>
    <property type="evidence" value="ECO:0007669"/>
    <property type="project" value="UniProtKB-KW"/>
</dbReference>
<proteinExistence type="predicted"/>
<feature type="compositionally biased region" description="Basic and acidic residues" evidence="6">
    <location>
        <begin position="256"/>
        <end position="266"/>
    </location>
</feature>
<feature type="coiled-coil region" evidence="5">
    <location>
        <begin position="74"/>
        <end position="101"/>
    </location>
</feature>
<evidence type="ECO:0000259" key="7">
    <source>
        <dbReference type="PROSITE" id="PS50089"/>
    </source>
</evidence>
<dbReference type="InterPro" id="IPR017907">
    <property type="entry name" value="Znf_RING_CS"/>
</dbReference>
<keyword evidence="9" id="KW-1185">Reference proteome</keyword>
<evidence type="ECO:0000256" key="2">
    <source>
        <dbReference type="ARBA" id="ARBA00022771"/>
    </source>
</evidence>
<evidence type="ECO:0000256" key="3">
    <source>
        <dbReference type="ARBA" id="ARBA00022833"/>
    </source>
</evidence>
<dbReference type="PANTHER" id="PTHR25462:SF296">
    <property type="entry name" value="MEIOTIC P26, ISOFORM F"/>
    <property type="match status" value="1"/>
</dbReference>
<dbReference type="Gene3D" id="3.30.40.10">
    <property type="entry name" value="Zinc/RING finger domain, C3HC4 (zinc finger)"/>
    <property type="match status" value="1"/>
</dbReference>
<dbReference type="InterPro" id="IPR047153">
    <property type="entry name" value="TRIM45/56/19-like"/>
</dbReference>
<dbReference type="RefSeq" id="XP_043043117.1">
    <property type="nucleotide sequence ID" value="XM_043190299.1"/>
</dbReference>
<evidence type="ECO:0000256" key="1">
    <source>
        <dbReference type="ARBA" id="ARBA00022723"/>
    </source>
</evidence>
<evidence type="ECO:0000256" key="5">
    <source>
        <dbReference type="SAM" id="Coils"/>
    </source>
</evidence>
<dbReference type="EMBL" id="MU250527">
    <property type="protein sequence ID" value="KAG7449617.1"/>
    <property type="molecule type" value="Genomic_DNA"/>
</dbReference>
<comment type="caution">
    <text evidence="8">The sequence shown here is derived from an EMBL/GenBank/DDBJ whole genome shotgun (WGS) entry which is preliminary data.</text>
</comment>
<dbReference type="PROSITE" id="PS50089">
    <property type="entry name" value="ZF_RING_2"/>
    <property type="match status" value="1"/>
</dbReference>
<accession>A0A9P8AX67</accession>
<protein>
    <recommendedName>
        <fullName evidence="7">RING-type domain-containing protein</fullName>
    </recommendedName>
</protein>
<evidence type="ECO:0000256" key="6">
    <source>
        <dbReference type="SAM" id="MobiDB-lite"/>
    </source>
</evidence>
<sequence length="287" mass="32223">MPPARATKSTRRNKSLSKSGRSEVTLVSDDGPPPLPSAKRRKNGKTAAAPVDVIEISSDDEEVPPPPLKKPAKMLELEALVNKLKKKTEKAKRAQDEAEKRAAYFEEALKISQLKAATSSHSRPLIDPSKLEDDITCEICTLKMWSPCILPECGHTFCQSCLRNWFNTTLEQHRRQHPRYHPNQPIVLPQYLREMLFYPQIDPQQLSVVVEQITAASGRPVFTCPTCRKPVKNRPVEIFVIKSLVRTVAAAQGESSPRKETAEGRSRGKSKAPVRREGPWDLFFPPT</sequence>
<feature type="region of interest" description="Disordered" evidence="6">
    <location>
        <begin position="251"/>
        <end position="287"/>
    </location>
</feature>
<feature type="region of interest" description="Disordered" evidence="6">
    <location>
        <begin position="1"/>
        <end position="70"/>
    </location>
</feature>
<dbReference type="AlphaFoldDB" id="A0A9P8AX67"/>
<organism evidence="8 9">
    <name type="scientific">Guyanagaster necrorhizus</name>
    <dbReference type="NCBI Taxonomy" id="856835"/>
    <lineage>
        <taxon>Eukaryota</taxon>
        <taxon>Fungi</taxon>
        <taxon>Dikarya</taxon>
        <taxon>Basidiomycota</taxon>
        <taxon>Agaricomycotina</taxon>
        <taxon>Agaricomycetes</taxon>
        <taxon>Agaricomycetidae</taxon>
        <taxon>Agaricales</taxon>
        <taxon>Marasmiineae</taxon>
        <taxon>Physalacriaceae</taxon>
        <taxon>Guyanagaster</taxon>
    </lineage>
</organism>
<dbReference type="InterPro" id="IPR013083">
    <property type="entry name" value="Znf_RING/FYVE/PHD"/>
</dbReference>
<keyword evidence="5" id="KW-0175">Coiled coil</keyword>
<dbReference type="GO" id="GO:0061630">
    <property type="term" value="F:ubiquitin protein ligase activity"/>
    <property type="evidence" value="ECO:0007669"/>
    <property type="project" value="TreeGrafter"/>
</dbReference>
<dbReference type="PROSITE" id="PS00518">
    <property type="entry name" value="ZF_RING_1"/>
    <property type="match status" value="1"/>
</dbReference>
<feature type="domain" description="RING-type" evidence="7">
    <location>
        <begin position="137"/>
        <end position="228"/>
    </location>
</feature>
<reference evidence="8" key="1">
    <citation type="submission" date="2020-11" db="EMBL/GenBank/DDBJ databases">
        <title>Adaptations for nitrogen fixation in a non-lichenized fungal sporocarp promotes dispersal by wood-feeding termites.</title>
        <authorList>
            <consortium name="DOE Joint Genome Institute"/>
            <person name="Koch R.A."/>
            <person name="Yoon G."/>
            <person name="Arayal U."/>
            <person name="Lail K."/>
            <person name="Amirebrahimi M."/>
            <person name="Labutti K."/>
            <person name="Lipzen A."/>
            <person name="Riley R."/>
            <person name="Barry K."/>
            <person name="Henrissat B."/>
            <person name="Grigoriev I.V."/>
            <person name="Herr J.R."/>
            <person name="Aime M.C."/>
        </authorList>
    </citation>
    <scope>NUCLEOTIDE SEQUENCE</scope>
    <source>
        <strain evidence="8">MCA 3950</strain>
    </source>
</reference>
<dbReference type="OrthoDB" id="3219336at2759"/>
<evidence type="ECO:0000313" key="9">
    <source>
        <dbReference type="Proteomes" id="UP000812287"/>
    </source>
</evidence>
<keyword evidence="3" id="KW-0862">Zinc</keyword>
<dbReference type="Pfam" id="PF00097">
    <property type="entry name" value="zf-C3HC4"/>
    <property type="match status" value="1"/>
</dbReference>
<dbReference type="GeneID" id="66112596"/>
<evidence type="ECO:0000256" key="4">
    <source>
        <dbReference type="PROSITE-ProRule" id="PRU00175"/>
    </source>
</evidence>
<dbReference type="SUPFAM" id="SSF57850">
    <property type="entry name" value="RING/U-box"/>
    <property type="match status" value="1"/>
</dbReference>
<dbReference type="SMART" id="SM00184">
    <property type="entry name" value="RING"/>
    <property type="match status" value="1"/>
</dbReference>